<evidence type="ECO:0000256" key="1">
    <source>
        <dbReference type="SAM" id="SignalP"/>
    </source>
</evidence>
<dbReference type="EMBL" id="SLUN01000001">
    <property type="protein sequence ID" value="TCL76976.1"/>
    <property type="molecule type" value="Genomic_DNA"/>
</dbReference>
<evidence type="ECO:0000313" key="3">
    <source>
        <dbReference type="Proteomes" id="UP000295008"/>
    </source>
</evidence>
<proteinExistence type="predicted"/>
<dbReference type="Proteomes" id="UP000295008">
    <property type="component" value="Unassembled WGS sequence"/>
</dbReference>
<reference evidence="2 3" key="1">
    <citation type="submission" date="2019-03" db="EMBL/GenBank/DDBJ databases">
        <title>Genomic Encyclopedia of Type Strains, Phase IV (KMG-IV): sequencing the most valuable type-strain genomes for metagenomic binning, comparative biology and taxonomic classification.</title>
        <authorList>
            <person name="Goeker M."/>
        </authorList>
    </citation>
    <scope>NUCLEOTIDE SEQUENCE [LARGE SCALE GENOMIC DNA]</scope>
    <source>
        <strain evidence="2 3">LX-B</strain>
    </source>
</reference>
<sequence>MRSIVKSFILWLLVALAATTVWADSANLDRPDPATLDAYHPQEWSWVGVWDPGRTIPAGATVTRVTVRWSTMGQHYSGMHLYLYNESGAGAFVGNNAPQRSFQGQQARQKWYVKFYVDRLEFPGNPLYVAPTLLLDYQVD</sequence>
<dbReference type="AlphaFoldDB" id="A0A4R1SBP4"/>
<protein>
    <submittedName>
        <fullName evidence="2">Uncharacterized protein</fullName>
    </submittedName>
</protein>
<evidence type="ECO:0000313" key="2">
    <source>
        <dbReference type="EMBL" id="TCL76976.1"/>
    </source>
</evidence>
<feature type="signal peptide" evidence="1">
    <location>
        <begin position="1"/>
        <end position="23"/>
    </location>
</feature>
<organism evidence="2 3">
    <name type="scientific">Hydrogenispora ethanolica</name>
    <dbReference type="NCBI Taxonomy" id="1082276"/>
    <lineage>
        <taxon>Bacteria</taxon>
        <taxon>Bacillati</taxon>
        <taxon>Bacillota</taxon>
        <taxon>Hydrogenispora</taxon>
    </lineage>
</organism>
<dbReference type="OrthoDB" id="9928388at2"/>
<comment type="caution">
    <text evidence="2">The sequence shown here is derived from an EMBL/GenBank/DDBJ whole genome shotgun (WGS) entry which is preliminary data.</text>
</comment>
<gene>
    <name evidence="2" type="ORF">EDC14_1001261</name>
</gene>
<keyword evidence="3" id="KW-1185">Reference proteome</keyword>
<name>A0A4R1SBP4_HYDET</name>
<feature type="chain" id="PRO_5020787276" evidence="1">
    <location>
        <begin position="24"/>
        <end position="140"/>
    </location>
</feature>
<dbReference type="RefSeq" id="WP_132012361.1">
    <property type="nucleotide sequence ID" value="NZ_SLUN01000001.1"/>
</dbReference>
<accession>A0A4R1SBP4</accession>
<keyword evidence="1" id="KW-0732">Signal</keyword>